<evidence type="ECO:0000313" key="5">
    <source>
        <dbReference type="Proteomes" id="UP001445732"/>
    </source>
</evidence>
<organism evidence="4 5">
    <name type="scientific">Brevundimonas aurifodinae</name>
    <dbReference type="NCBI Taxonomy" id="1508312"/>
    <lineage>
        <taxon>Bacteria</taxon>
        <taxon>Pseudomonadati</taxon>
        <taxon>Pseudomonadota</taxon>
        <taxon>Alphaproteobacteria</taxon>
        <taxon>Caulobacterales</taxon>
        <taxon>Caulobacteraceae</taxon>
        <taxon>Brevundimonas</taxon>
    </lineage>
</organism>
<feature type="transmembrane region" description="Helical" evidence="2">
    <location>
        <begin position="21"/>
        <end position="49"/>
    </location>
</feature>
<reference evidence="4 5" key="1">
    <citation type="submission" date="2024-06" db="EMBL/GenBank/DDBJ databases">
        <title>Brevundimonas sp. C11.</title>
        <authorList>
            <person name="Maltman C."/>
        </authorList>
    </citation>
    <scope>NUCLEOTIDE SEQUENCE [LARGE SCALE GENOMIC DNA]</scope>
    <source>
        <strain evidence="4 5">C11</strain>
    </source>
</reference>
<proteinExistence type="predicted"/>
<comment type="caution">
    <text evidence="4">The sequence shown here is derived from an EMBL/GenBank/DDBJ whole genome shotgun (WGS) entry which is preliminary data.</text>
</comment>
<protein>
    <submittedName>
        <fullName evidence="4">TadE/TadG family type IV pilus assembly protein</fullName>
    </submittedName>
</protein>
<dbReference type="RefSeq" id="WP_349682925.1">
    <property type="nucleotide sequence ID" value="NZ_JBEGDD010000001.1"/>
</dbReference>
<name>A0ABV1NKN8_9CAUL</name>
<accession>A0ABV1NKN8</accession>
<evidence type="ECO:0000256" key="1">
    <source>
        <dbReference type="SAM" id="MobiDB-lite"/>
    </source>
</evidence>
<dbReference type="EMBL" id="JBEGDD010000001">
    <property type="protein sequence ID" value="MEQ7153759.1"/>
    <property type="molecule type" value="Genomic_DNA"/>
</dbReference>
<dbReference type="Pfam" id="PF07811">
    <property type="entry name" value="TadE"/>
    <property type="match status" value="1"/>
</dbReference>
<feature type="region of interest" description="Disordered" evidence="1">
    <location>
        <begin position="108"/>
        <end position="127"/>
    </location>
</feature>
<keyword evidence="2" id="KW-0472">Membrane</keyword>
<feature type="domain" description="TadE-like" evidence="3">
    <location>
        <begin position="20"/>
        <end position="62"/>
    </location>
</feature>
<evidence type="ECO:0000313" key="4">
    <source>
        <dbReference type="EMBL" id="MEQ7153759.1"/>
    </source>
</evidence>
<keyword evidence="5" id="KW-1185">Reference proteome</keyword>
<sequence length="180" mass="19570">MAAPVRHRWMRRRRRAPREGATAIEFAIVALPFFFVIFAILELGIIFLVDSMAESAVQQASRLVRTGQAQGGAISSAQFKTALCQGMSVFSGDCETRATVDVRVIPQFRDPNPPDPTADGELAEGDGEFDPGAAGDLMLVRVWYEQPVITPLLSQALTRLDSGTAVISITTAFRNEPFDG</sequence>
<dbReference type="InterPro" id="IPR012495">
    <property type="entry name" value="TadE-like_dom"/>
</dbReference>
<keyword evidence="2" id="KW-1133">Transmembrane helix</keyword>
<dbReference type="Proteomes" id="UP001445732">
    <property type="component" value="Unassembled WGS sequence"/>
</dbReference>
<evidence type="ECO:0000259" key="3">
    <source>
        <dbReference type="Pfam" id="PF07811"/>
    </source>
</evidence>
<evidence type="ECO:0000256" key="2">
    <source>
        <dbReference type="SAM" id="Phobius"/>
    </source>
</evidence>
<keyword evidence="2" id="KW-0812">Transmembrane</keyword>
<gene>
    <name evidence="4" type="ORF">ABN401_00880</name>
</gene>